<dbReference type="AlphaFoldDB" id="A0A428MRW6"/>
<dbReference type="Pfam" id="PF03445">
    <property type="entry name" value="DUF294"/>
    <property type="match status" value="1"/>
</dbReference>
<organism evidence="3 4">
    <name type="scientific">Salibacterium salarium</name>
    <dbReference type="NCBI Taxonomy" id="284579"/>
    <lineage>
        <taxon>Bacteria</taxon>
        <taxon>Bacillati</taxon>
        <taxon>Bacillota</taxon>
        <taxon>Bacilli</taxon>
        <taxon>Bacillales</taxon>
        <taxon>Bacillaceae</taxon>
    </lineage>
</organism>
<evidence type="ECO:0008006" key="5">
    <source>
        <dbReference type="Google" id="ProtNLM"/>
    </source>
</evidence>
<protein>
    <recommendedName>
        <fullName evidence="5">CBS domain-containing protein</fullName>
    </recommendedName>
</protein>
<dbReference type="EMBL" id="RBVX01000134">
    <property type="protein sequence ID" value="RSL28846.1"/>
    <property type="molecule type" value="Genomic_DNA"/>
</dbReference>
<feature type="domain" description="DUF294" evidence="2">
    <location>
        <begin position="139"/>
        <end position="273"/>
    </location>
</feature>
<reference evidence="3 4" key="1">
    <citation type="submission" date="2018-10" db="EMBL/GenBank/DDBJ databases">
        <title>Draft genome sequence of Bacillus salarius IM0101, isolated from a hypersaline soil in Inner Mongolia, China.</title>
        <authorList>
            <person name="Yamprayoonswat W."/>
            <person name="Boonvisut S."/>
            <person name="Jumpathong W."/>
            <person name="Sittihan S."/>
            <person name="Ruangsuj P."/>
            <person name="Wanthongcharoen S."/>
            <person name="Thongpramul N."/>
            <person name="Pimmason S."/>
            <person name="Yu B."/>
            <person name="Yasawong M."/>
        </authorList>
    </citation>
    <scope>NUCLEOTIDE SEQUENCE [LARGE SCALE GENOMIC DNA]</scope>
    <source>
        <strain evidence="3 4">IM0101</strain>
    </source>
</reference>
<evidence type="ECO:0000259" key="2">
    <source>
        <dbReference type="Pfam" id="PF10335"/>
    </source>
</evidence>
<proteinExistence type="predicted"/>
<dbReference type="CDD" id="cd05401">
    <property type="entry name" value="NT_GlnE_GlnD_like"/>
    <property type="match status" value="1"/>
</dbReference>
<dbReference type="GO" id="GO:0008773">
    <property type="term" value="F:[protein-PII] uridylyltransferase activity"/>
    <property type="evidence" value="ECO:0007669"/>
    <property type="project" value="InterPro"/>
</dbReference>
<evidence type="ECO:0000259" key="1">
    <source>
        <dbReference type="Pfam" id="PF03445"/>
    </source>
</evidence>
<dbReference type="InterPro" id="IPR018821">
    <property type="entry name" value="DUF294_put_nucleoTrafse_sb-bd"/>
</dbReference>
<evidence type="ECO:0000313" key="3">
    <source>
        <dbReference type="EMBL" id="RSL28846.1"/>
    </source>
</evidence>
<dbReference type="Proteomes" id="UP000275076">
    <property type="component" value="Unassembled WGS sequence"/>
</dbReference>
<name>A0A428MRW6_9BACI</name>
<dbReference type="Pfam" id="PF10335">
    <property type="entry name" value="DUF294_C"/>
    <property type="match status" value="1"/>
</dbReference>
<accession>A0A428MRW6</accession>
<comment type="caution">
    <text evidence="3">The sequence shown here is derived from an EMBL/GenBank/DDBJ whole genome shotgun (WGS) entry which is preliminary data.</text>
</comment>
<keyword evidence="4" id="KW-1185">Reference proteome</keyword>
<gene>
    <name evidence="3" type="ORF">D7Z54_34305</name>
</gene>
<evidence type="ECO:0000313" key="4">
    <source>
        <dbReference type="Proteomes" id="UP000275076"/>
    </source>
</evidence>
<feature type="domain" description="Protein-PII uridylyltransferase N-terminal" evidence="1">
    <location>
        <begin position="4"/>
        <end position="99"/>
    </location>
</feature>
<sequence>MKHVQSERGTAPAHFVFFLMGSAGRQEQGIYSDQDHGIVFDGDDTTHQEYFLTLGAEIREGMAVVGYPRCEGKVMASHPRWCHGKTDWKHQIDQWVQEDTWGTLRHLLTFIDARALAGQEELLVDVKNYVFSHIEKNSDLLKRLSENISYLHQGVNAFGQLLPDEKGAFAGSIHIKDVGFFPYVHAMRLLAIKEGLHDSSTLRRIQKTADKYAFVENKEEHFQHLLQLRSDFSKKQQTYEDVHYIPVHELTKRQKQMLKSAVKEGKTLFQRTKKLIESGE</sequence>
<dbReference type="InterPro" id="IPR005105">
    <property type="entry name" value="GlnD_Uridyltrans_N"/>
</dbReference>